<dbReference type="InterPro" id="IPR023346">
    <property type="entry name" value="Lysozyme-like_dom_sf"/>
</dbReference>
<dbReference type="SUPFAM" id="SSF53955">
    <property type="entry name" value="Lysozyme-like"/>
    <property type="match status" value="1"/>
</dbReference>
<keyword evidence="3" id="KW-0326">Glycosidase</keyword>
<dbReference type="RefSeq" id="YP_009785683.1">
    <property type="nucleotide sequence ID" value="NC_047758.1"/>
</dbReference>
<dbReference type="InterPro" id="IPR002196">
    <property type="entry name" value="Glyco_hydro_24"/>
</dbReference>
<accession>A0A0P0UWN1</accession>
<evidence type="ECO:0000313" key="5">
    <source>
        <dbReference type="Proteomes" id="UP000223044"/>
    </source>
</evidence>
<keyword evidence="1 3" id="KW-0929">Antimicrobial</keyword>
<dbReference type="GO" id="GO:0031640">
    <property type="term" value="P:killing of cells of another organism"/>
    <property type="evidence" value="ECO:0007669"/>
    <property type="project" value="UniProtKB-KW"/>
</dbReference>
<dbReference type="PANTHER" id="PTHR38107:SF3">
    <property type="entry name" value="LYSOZYME RRRD-RELATED"/>
    <property type="match status" value="1"/>
</dbReference>
<comment type="catalytic activity">
    <reaction evidence="3">
        <text>Hydrolysis of (1-&gt;4)-beta-linkages between N-acetylmuramic acid and N-acetyl-D-glucosamine residues in a peptidoglycan and between N-acetyl-D-glucosamine residues in chitodextrins.</text>
        <dbReference type="EC" id="3.2.1.17"/>
    </reaction>
</comment>
<evidence type="ECO:0000313" key="4">
    <source>
        <dbReference type="EMBL" id="BAS69568.1"/>
    </source>
</evidence>
<keyword evidence="2 3" id="KW-0081">Bacteriolytic enzyme</keyword>
<proteinExistence type="inferred from homology"/>
<dbReference type="EC" id="3.2.1.17" evidence="3"/>
<dbReference type="InterPro" id="IPR051018">
    <property type="entry name" value="Bacteriophage_GH24"/>
</dbReference>
<evidence type="ECO:0000256" key="3">
    <source>
        <dbReference type="RuleBase" id="RU003788"/>
    </source>
</evidence>
<protein>
    <recommendedName>
        <fullName evidence="3">Lysozyme</fullName>
        <ecNumber evidence="3">3.2.1.17</ecNumber>
    </recommendedName>
</protein>
<dbReference type="GO" id="GO:0016998">
    <property type="term" value="P:cell wall macromolecule catabolic process"/>
    <property type="evidence" value="ECO:0007669"/>
    <property type="project" value="InterPro"/>
</dbReference>
<evidence type="ECO:0000256" key="2">
    <source>
        <dbReference type="ARBA" id="ARBA00022638"/>
    </source>
</evidence>
<dbReference type="Gene3D" id="1.10.530.40">
    <property type="match status" value="1"/>
</dbReference>
<evidence type="ECO:0000256" key="1">
    <source>
        <dbReference type="ARBA" id="ARBA00022529"/>
    </source>
</evidence>
<organism evidence="4 5">
    <name type="scientific">Pectobacterium phage PPWS1</name>
    <dbReference type="NCBI Taxonomy" id="1685500"/>
    <lineage>
        <taxon>Viruses</taxon>
        <taxon>Duplodnaviria</taxon>
        <taxon>Heunggongvirae</taxon>
        <taxon>Uroviricota</taxon>
        <taxon>Caudoviricetes</taxon>
        <taxon>Autographivirales</taxon>
        <taxon>Autoscriptoviridae</taxon>
        <taxon>Corkvirinae</taxon>
        <taxon>Kotilavirus</taxon>
        <taxon>Kotilavirus PPWS1</taxon>
    </lineage>
</organism>
<dbReference type="PANTHER" id="PTHR38107">
    <property type="match status" value="1"/>
</dbReference>
<dbReference type="Proteomes" id="UP000223044">
    <property type="component" value="Segment"/>
</dbReference>
<dbReference type="GO" id="GO:0009253">
    <property type="term" value="P:peptidoglycan catabolic process"/>
    <property type="evidence" value="ECO:0007669"/>
    <property type="project" value="InterPro"/>
</dbReference>
<keyword evidence="3" id="KW-0378">Hydrolase</keyword>
<keyword evidence="5" id="KW-1185">Reference proteome</keyword>
<dbReference type="GO" id="GO:0042742">
    <property type="term" value="P:defense response to bacterium"/>
    <property type="evidence" value="ECO:0007669"/>
    <property type="project" value="UniProtKB-KW"/>
</dbReference>
<dbReference type="KEGG" id="vg:54975746"/>
<comment type="similarity">
    <text evidence="3">Belongs to the glycosyl hydrolase 24 family.</text>
</comment>
<dbReference type="GO" id="GO:0003796">
    <property type="term" value="F:lysozyme activity"/>
    <property type="evidence" value="ECO:0007669"/>
    <property type="project" value="UniProtKB-EC"/>
</dbReference>
<dbReference type="InterPro" id="IPR023347">
    <property type="entry name" value="Lysozyme_dom_sf"/>
</dbReference>
<dbReference type="GeneID" id="54975746"/>
<name>A0A0P0UWN1_9CAUD</name>
<dbReference type="Pfam" id="PF00959">
    <property type="entry name" value="Phage_lysozyme"/>
    <property type="match status" value="1"/>
</dbReference>
<sequence>MSLKNKIIGALFGVTALGGGIISVVKHNEGLSQTAYKDSAGVWTICYGETKGVRKGLYATQKQCDAQLIQSITEHAAALEGLPESLPDVVVLGSIDMTYNIGVYGFKNSTIKQLLMKKDYAAAERAVLSWRYITVSSKKYDCSQLVQGKPNKVCWGLWERRQWQSKAIGNEFKTVQAALDALSK</sequence>
<gene>
    <name evidence="4" type="primary">56</name>
</gene>
<dbReference type="EMBL" id="LC063634">
    <property type="protein sequence ID" value="BAS69568.1"/>
    <property type="molecule type" value="Genomic_DNA"/>
</dbReference>
<reference evidence="4 5" key="1">
    <citation type="journal article" date="2016" name="Genome Announc.">
        <title>Genome Sequence of Pectobacterium carotovorum Phage PPWS1, Isolated from Japanese Horseradish [Eutrema japonicum (Miq.) Koidz] Showing Soft-Rot Symptoms.</title>
        <authorList>
            <person name="Hirata H."/>
            <person name="Kashihara M."/>
            <person name="Horiike T."/>
            <person name="Suzuki T."/>
            <person name="Dohra H."/>
            <person name="Netsu O."/>
            <person name="Tsuyumu S."/>
        </authorList>
    </citation>
    <scope>NUCLEOTIDE SEQUENCE [LARGE SCALE GENOMIC DNA]</scope>
</reference>